<protein>
    <recommendedName>
        <fullName evidence="2">F-box domain-containing protein</fullName>
    </recommendedName>
</protein>
<dbReference type="CDD" id="cd22162">
    <property type="entry name" value="F-box_AtSKIP3-like"/>
    <property type="match status" value="1"/>
</dbReference>
<dbReference type="InterPro" id="IPR036047">
    <property type="entry name" value="F-box-like_dom_sf"/>
</dbReference>
<evidence type="ECO:0000313" key="4">
    <source>
        <dbReference type="Proteomes" id="UP001642487"/>
    </source>
</evidence>
<dbReference type="SMART" id="SM00256">
    <property type="entry name" value="FBOX"/>
    <property type="match status" value="1"/>
</dbReference>
<proteinExistence type="predicted"/>
<dbReference type="PANTHER" id="PTHR32278:SF150">
    <property type="entry name" value="F-BOX DOMAIN-CONTAINING PROTEIN"/>
    <property type="match status" value="1"/>
</dbReference>
<sequence length="175" mass="19605">MDRLPVECICCILAFTSPKDVCKIAGVSTAFRSAADSDLLWRTFLPPDYRQIIAQSSSSPLFWFLNSLPEKALYFHLSDHPLLIGTGNSSITLEKESGSKCYMIGSRDIDATMRQPYWTWKFVLQSSSADFLESSMLGINISNVSFLLLYPLCLITTFQFFLQTSGFRSSILSPA</sequence>
<feature type="transmembrane region" description="Helical" evidence="1">
    <location>
        <begin position="144"/>
        <end position="162"/>
    </location>
</feature>
<evidence type="ECO:0000256" key="1">
    <source>
        <dbReference type="SAM" id="Phobius"/>
    </source>
</evidence>
<dbReference type="EMBL" id="OZ021737">
    <property type="protein sequence ID" value="CAK9318993.1"/>
    <property type="molecule type" value="Genomic_DNA"/>
</dbReference>
<keyword evidence="1" id="KW-0472">Membrane</keyword>
<evidence type="ECO:0000313" key="3">
    <source>
        <dbReference type="EMBL" id="CAK9318993.1"/>
    </source>
</evidence>
<keyword evidence="1" id="KW-0812">Transmembrane</keyword>
<reference evidence="3 4" key="1">
    <citation type="submission" date="2024-03" db="EMBL/GenBank/DDBJ databases">
        <authorList>
            <person name="Gkanogiannis A."/>
            <person name="Becerra Lopez-Lavalle L."/>
        </authorList>
    </citation>
    <scope>NUCLEOTIDE SEQUENCE [LARGE SCALE GENOMIC DNA]</scope>
</reference>
<keyword evidence="1" id="KW-1133">Transmembrane helix</keyword>
<keyword evidence="4" id="KW-1185">Reference proteome</keyword>
<dbReference type="SUPFAM" id="SSF81383">
    <property type="entry name" value="F-box domain"/>
    <property type="match status" value="1"/>
</dbReference>
<organism evidence="3 4">
    <name type="scientific">Citrullus colocynthis</name>
    <name type="common">colocynth</name>
    <dbReference type="NCBI Taxonomy" id="252529"/>
    <lineage>
        <taxon>Eukaryota</taxon>
        <taxon>Viridiplantae</taxon>
        <taxon>Streptophyta</taxon>
        <taxon>Embryophyta</taxon>
        <taxon>Tracheophyta</taxon>
        <taxon>Spermatophyta</taxon>
        <taxon>Magnoliopsida</taxon>
        <taxon>eudicotyledons</taxon>
        <taxon>Gunneridae</taxon>
        <taxon>Pentapetalae</taxon>
        <taxon>rosids</taxon>
        <taxon>fabids</taxon>
        <taxon>Cucurbitales</taxon>
        <taxon>Cucurbitaceae</taxon>
        <taxon>Benincaseae</taxon>
        <taxon>Citrullus</taxon>
    </lineage>
</organism>
<gene>
    <name evidence="3" type="ORF">CITCOLO1_LOCUS10978</name>
</gene>
<dbReference type="Proteomes" id="UP001642487">
    <property type="component" value="Chromosome 3"/>
</dbReference>
<dbReference type="Gene3D" id="1.20.1280.50">
    <property type="match status" value="1"/>
</dbReference>
<dbReference type="PANTHER" id="PTHR32278">
    <property type="entry name" value="F-BOX DOMAIN-CONTAINING PROTEIN"/>
    <property type="match status" value="1"/>
</dbReference>
<evidence type="ECO:0000259" key="2">
    <source>
        <dbReference type="PROSITE" id="PS50181"/>
    </source>
</evidence>
<accession>A0ABP0YES4</accession>
<dbReference type="PROSITE" id="PS50181">
    <property type="entry name" value="FBOX"/>
    <property type="match status" value="1"/>
</dbReference>
<feature type="domain" description="F-box" evidence="2">
    <location>
        <begin position="1"/>
        <end position="44"/>
    </location>
</feature>
<dbReference type="InterPro" id="IPR001810">
    <property type="entry name" value="F-box_dom"/>
</dbReference>
<dbReference type="Pfam" id="PF12937">
    <property type="entry name" value="F-box-like"/>
    <property type="match status" value="1"/>
</dbReference>
<name>A0ABP0YES4_9ROSI</name>